<feature type="region of interest" description="Disordered" evidence="1">
    <location>
        <begin position="174"/>
        <end position="232"/>
    </location>
</feature>
<comment type="caution">
    <text evidence="2">The sequence shown here is derived from an EMBL/GenBank/DDBJ whole genome shotgun (WGS) entry which is preliminary data.</text>
</comment>
<name>A0ABQ7MQY2_BRACM</name>
<sequence length="232" mass="26197">MDYHCSAVFLSVVIRYTVFRSAHPSSSDSLWLSSVLSLLSPSYGCWCKINKRGESVEDKINKLDVELCKYREQIQKTRSGPVQQALKACMKDNTTCFIIRHSISIKSLSLLNVSKMLNKLSYMRARLPWGSPSVNNSEFWSPSSAGTQLLKEGTPFLIILETYPLPRYIRKKKTMATHKSTKSNRVIVDASKSSSHDQVPPQMKKRTNKSMTRTSIPVSDQTRASDQKGQTT</sequence>
<evidence type="ECO:0000313" key="3">
    <source>
        <dbReference type="Proteomes" id="UP000823674"/>
    </source>
</evidence>
<organism evidence="2 3">
    <name type="scientific">Brassica rapa subsp. trilocularis</name>
    <dbReference type="NCBI Taxonomy" id="1813537"/>
    <lineage>
        <taxon>Eukaryota</taxon>
        <taxon>Viridiplantae</taxon>
        <taxon>Streptophyta</taxon>
        <taxon>Embryophyta</taxon>
        <taxon>Tracheophyta</taxon>
        <taxon>Spermatophyta</taxon>
        <taxon>Magnoliopsida</taxon>
        <taxon>eudicotyledons</taxon>
        <taxon>Gunneridae</taxon>
        <taxon>Pentapetalae</taxon>
        <taxon>rosids</taxon>
        <taxon>malvids</taxon>
        <taxon>Brassicales</taxon>
        <taxon>Brassicaceae</taxon>
        <taxon>Brassiceae</taxon>
        <taxon>Brassica</taxon>
    </lineage>
</organism>
<accession>A0ABQ7MQY2</accession>
<keyword evidence="3" id="KW-1185">Reference proteome</keyword>
<evidence type="ECO:0000313" key="2">
    <source>
        <dbReference type="EMBL" id="KAG5401124.1"/>
    </source>
</evidence>
<dbReference type="Proteomes" id="UP000823674">
    <property type="component" value="Chromosome A04"/>
</dbReference>
<evidence type="ECO:0000256" key="1">
    <source>
        <dbReference type="SAM" id="MobiDB-lite"/>
    </source>
</evidence>
<dbReference type="EMBL" id="JADBGQ010000004">
    <property type="protein sequence ID" value="KAG5401124.1"/>
    <property type="molecule type" value="Genomic_DNA"/>
</dbReference>
<gene>
    <name evidence="2" type="primary">A04g505630.1_BraROA</name>
    <name evidence="2" type="ORF">IGI04_015731</name>
</gene>
<proteinExistence type="predicted"/>
<feature type="compositionally biased region" description="Polar residues" evidence="1">
    <location>
        <begin position="209"/>
        <end position="232"/>
    </location>
</feature>
<protein>
    <submittedName>
        <fullName evidence="2">Uncharacterized protein</fullName>
    </submittedName>
</protein>
<reference evidence="2 3" key="1">
    <citation type="submission" date="2021-03" db="EMBL/GenBank/DDBJ databases">
        <authorList>
            <person name="King G.J."/>
            <person name="Bancroft I."/>
            <person name="Baten A."/>
            <person name="Bloomfield J."/>
            <person name="Borpatragohain P."/>
            <person name="He Z."/>
            <person name="Irish N."/>
            <person name="Irwin J."/>
            <person name="Liu K."/>
            <person name="Mauleon R.P."/>
            <person name="Moore J."/>
            <person name="Morris R."/>
            <person name="Ostergaard L."/>
            <person name="Wang B."/>
            <person name="Wells R."/>
        </authorList>
    </citation>
    <scope>NUCLEOTIDE SEQUENCE [LARGE SCALE GENOMIC DNA]</scope>
    <source>
        <strain evidence="2">R-o-18</strain>
        <tissue evidence="2">Leaf</tissue>
    </source>
</reference>